<protein>
    <submittedName>
        <fullName evidence="4">Ferritin-like domain-containing protein</fullName>
    </submittedName>
</protein>
<name>A0ABD5YI55_9EURY</name>
<evidence type="ECO:0000259" key="3">
    <source>
        <dbReference type="PROSITE" id="PS50905"/>
    </source>
</evidence>
<evidence type="ECO:0000256" key="1">
    <source>
        <dbReference type="ARBA" id="ARBA00022434"/>
    </source>
</evidence>
<dbReference type="Proteomes" id="UP001596417">
    <property type="component" value="Unassembled WGS sequence"/>
</dbReference>
<keyword evidence="1" id="KW-0409">Iron storage</keyword>
<dbReference type="GeneID" id="76198507"/>
<dbReference type="InterPro" id="IPR009078">
    <property type="entry name" value="Ferritin-like_SF"/>
</dbReference>
<evidence type="ECO:0000256" key="2">
    <source>
        <dbReference type="ARBA" id="ARBA00023004"/>
    </source>
</evidence>
<gene>
    <name evidence="4" type="ORF">ACFQL7_03155</name>
</gene>
<keyword evidence="2" id="KW-0408">Iron</keyword>
<dbReference type="InterPro" id="IPR009040">
    <property type="entry name" value="Ferritin-like_diiron"/>
</dbReference>
<dbReference type="SUPFAM" id="SSF47240">
    <property type="entry name" value="Ferritin-like"/>
    <property type="match status" value="1"/>
</dbReference>
<dbReference type="AlphaFoldDB" id="A0ABD5YI55"/>
<dbReference type="InterPro" id="IPR008331">
    <property type="entry name" value="Ferritin_DPS_dom"/>
</dbReference>
<accession>A0ABD5YI55</accession>
<sequence>MTNEQVVELLQSAYNDEIETVMNYLTNAVVLDGVSAEEVKESLRSDAKREELGHAERIGERLKELDAQPPASFDFEPQQESLQPPEDTADVLSVIDGVIEYEEEAIETYRSLVDAAREADDPVTEDLAISILSDEESHRTEFRSFRKGYD</sequence>
<dbReference type="GO" id="GO:0006879">
    <property type="term" value="P:intracellular iron ion homeostasis"/>
    <property type="evidence" value="ECO:0007669"/>
    <property type="project" value="UniProtKB-KW"/>
</dbReference>
<dbReference type="RefSeq" id="WP_248904659.1">
    <property type="nucleotide sequence ID" value="NZ_CP109979.1"/>
</dbReference>
<dbReference type="PANTHER" id="PTHR30295">
    <property type="entry name" value="BACTERIOFERRITIN"/>
    <property type="match status" value="1"/>
</dbReference>
<dbReference type="PANTHER" id="PTHR30295:SF1">
    <property type="entry name" value="DNA PROTECTION DURING STARVATION PROTEIN"/>
    <property type="match status" value="1"/>
</dbReference>
<evidence type="ECO:0000313" key="5">
    <source>
        <dbReference type="Proteomes" id="UP001596417"/>
    </source>
</evidence>
<dbReference type="Pfam" id="PF00210">
    <property type="entry name" value="Ferritin"/>
    <property type="match status" value="1"/>
</dbReference>
<comment type="caution">
    <text evidence="4">The sequence shown here is derived from an EMBL/GenBank/DDBJ whole genome shotgun (WGS) entry which is preliminary data.</text>
</comment>
<evidence type="ECO:0000313" key="4">
    <source>
        <dbReference type="EMBL" id="MFC7188938.1"/>
    </source>
</evidence>
<dbReference type="Gene3D" id="1.20.1260.10">
    <property type="match status" value="1"/>
</dbReference>
<keyword evidence="5" id="KW-1185">Reference proteome</keyword>
<dbReference type="PROSITE" id="PS50905">
    <property type="entry name" value="FERRITIN_LIKE"/>
    <property type="match status" value="1"/>
</dbReference>
<proteinExistence type="predicted"/>
<dbReference type="InterPro" id="IPR012347">
    <property type="entry name" value="Ferritin-like"/>
</dbReference>
<feature type="domain" description="Ferritin-like diiron" evidence="3">
    <location>
        <begin position="1"/>
        <end position="150"/>
    </location>
</feature>
<organism evidence="4 5">
    <name type="scientific">Halocatena marina</name>
    <dbReference type="NCBI Taxonomy" id="2934937"/>
    <lineage>
        <taxon>Archaea</taxon>
        <taxon>Methanobacteriati</taxon>
        <taxon>Methanobacteriota</taxon>
        <taxon>Stenosarchaea group</taxon>
        <taxon>Halobacteria</taxon>
        <taxon>Halobacteriales</taxon>
        <taxon>Natronomonadaceae</taxon>
        <taxon>Halocatena</taxon>
    </lineage>
</organism>
<reference evidence="4 5" key="1">
    <citation type="journal article" date="2019" name="Int. J. Syst. Evol. Microbiol.">
        <title>The Global Catalogue of Microorganisms (GCM) 10K type strain sequencing project: providing services to taxonomists for standard genome sequencing and annotation.</title>
        <authorList>
            <consortium name="The Broad Institute Genomics Platform"/>
            <consortium name="The Broad Institute Genome Sequencing Center for Infectious Disease"/>
            <person name="Wu L."/>
            <person name="Ma J."/>
        </authorList>
    </citation>
    <scope>NUCLEOTIDE SEQUENCE [LARGE SCALE GENOMIC DNA]</scope>
    <source>
        <strain evidence="4 5">RDMS1</strain>
    </source>
</reference>
<dbReference type="EMBL" id="JBHTAX010000001">
    <property type="protein sequence ID" value="MFC7188938.1"/>
    <property type="molecule type" value="Genomic_DNA"/>
</dbReference>